<evidence type="ECO:0000313" key="3">
    <source>
        <dbReference type="EMBL" id="KAF5710295.1"/>
    </source>
</evidence>
<feature type="domain" description="Heterokaryon incompatibility" evidence="2">
    <location>
        <begin position="1112"/>
        <end position="1257"/>
    </location>
</feature>
<feature type="compositionally biased region" description="Low complexity" evidence="1">
    <location>
        <begin position="356"/>
        <end position="377"/>
    </location>
</feature>
<dbReference type="PANTHER" id="PTHR24148">
    <property type="entry name" value="ANKYRIN REPEAT DOMAIN-CONTAINING PROTEIN 39 HOMOLOG-RELATED"/>
    <property type="match status" value="1"/>
</dbReference>
<evidence type="ECO:0000313" key="4">
    <source>
        <dbReference type="Proteomes" id="UP000544331"/>
    </source>
</evidence>
<dbReference type="Pfam" id="PF06314">
    <property type="entry name" value="ADC"/>
    <property type="match status" value="1"/>
</dbReference>
<name>A0A8H6DBD2_9HYPO</name>
<evidence type="ECO:0000259" key="2">
    <source>
        <dbReference type="Pfam" id="PF06985"/>
    </source>
</evidence>
<dbReference type="InterPro" id="IPR010451">
    <property type="entry name" value="Acetoacetate_decarboxylase"/>
</dbReference>
<dbReference type="Gene3D" id="2.40.400.10">
    <property type="entry name" value="Acetoacetate decarboxylase-like"/>
    <property type="match status" value="1"/>
</dbReference>
<comment type="caution">
    <text evidence="3">The sequence shown here is derived from an EMBL/GenBank/DDBJ whole genome shotgun (WGS) entry which is preliminary data.</text>
</comment>
<keyword evidence="4" id="KW-1185">Reference proteome</keyword>
<dbReference type="PANTHER" id="PTHR24148:SF64">
    <property type="entry name" value="HETEROKARYON INCOMPATIBILITY DOMAIN-CONTAINING PROTEIN"/>
    <property type="match status" value="1"/>
</dbReference>
<gene>
    <name evidence="3" type="ORF">FMUND_9588</name>
</gene>
<dbReference type="SUPFAM" id="SSF160104">
    <property type="entry name" value="Acetoacetate decarboxylase-like"/>
    <property type="match status" value="1"/>
</dbReference>
<dbReference type="EMBL" id="JAAOAN010000338">
    <property type="protein sequence ID" value="KAF5710295.1"/>
    <property type="molecule type" value="Genomic_DNA"/>
</dbReference>
<feature type="domain" description="Heterokaryon incompatibility" evidence="2">
    <location>
        <begin position="480"/>
        <end position="629"/>
    </location>
</feature>
<accession>A0A8H6DBD2</accession>
<reference evidence="3 4" key="1">
    <citation type="submission" date="2020-05" db="EMBL/GenBank/DDBJ databases">
        <title>Identification and distribution of gene clusters putatively required for synthesis of sphingolipid metabolism inhibitors in phylogenetically diverse species of the filamentous fungus Fusarium.</title>
        <authorList>
            <person name="Kim H.-S."/>
            <person name="Busman M."/>
            <person name="Brown D.W."/>
            <person name="Divon H."/>
            <person name="Uhlig S."/>
            <person name="Proctor R.H."/>
        </authorList>
    </citation>
    <scope>NUCLEOTIDE SEQUENCE [LARGE SCALE GENOMIC DNA]</scope>
    <source>
        <strain evidence="3 4">NRRL 66235</strain>
    </source>
</reference>
<sequence length="1717" mass="193031">MSFVANPAQVAAFKKRCSEPRYSQEGLVVEFTTTREFIKSVLPPTFEPAEGATGLINVSLWQSNVCGDFELSSVSVRCKADGIEGYWVLHLIVSEVPAITWGRETWGEVKKDGKARLMSNGTRKYGFAERAGVRLIEMEADFDGDQPDGPETLEWYDFEVKAFPNVQGTGLEVDPKLIALKVIEENARHAVGKGKLTLRGTRSDPLHTIPILSVGDFSYSTGTSTWSVLSERRLCAADEYLPFFVFRHYDDVPRKEKLKTTAHPQKSRSNVLHQFYGQVPGETNVPPNARARTRLSMASNAMTGQAAPSYRDPFQLLRPPRTWYRHIAQRGRRALSVKMASSLFEKAKFKTRKLLQPAPQQSSSAPSTRIPSPTPTSEMSRLYHPLDENSDEIRLLTLLPKSRRTGIPHCTLGTYSLKAFTPQYLDFLCTSGVANLSKRRTTSQWIRSRIAPELAGLAPLNRIHSTQPPSSQYRFSWGDYAALSYVWGDENDTCVIVLNEQPRRVTSNLAKALSAFLQDGEFEDGFKLWVDAICINQQDLGERARQLRRMRDIYGSAWAVIAWLGEASFRSSSAIQLIRDFSALSEAGCGSQIEACLRSEPDYLGNGCWLAMHDLMKRSYWYRLWIIQEIIMGASSTWIRCGTSSIDWTSFCAGISFLEENLWLVKDELLIKERLAATSENGPGWSVMGIHLVYQDLSPLSDREENGGQYPSFGRLLDISNTAECSDPRDKVYALVGLMSAAVAGSLQPDYTLPVHHVYAATARSFIEVDDNLEPIREGNPWGPSNAPSWAADWLWKGRLRSSRTENQLWGPTRFFPRLGPDDSSHIPYSASGGTRHNASFSSDGSLLTCSGFIVDSISGLSARGRGYFSWDKSTIVQPLQWNSAYGDFNATAAALYRTLVLDRVAGGGKATARHAAILHLPRTFRRGAQEFAKRKWGWLAGQAGYYFRWEEFRSMNAGFKLGCDRLDDFFYDEIPPDASELDYSEVYSCFDRASQKRRFMTTTNGYMGWAPDNIFGKDSEQTRPGDMIAVLFGCSTPVVIRRYGPYGYFQVIGEAYVQGLMDGEAMELNLYTKNVLEKDDSFRLVSLQPGRDGAPLTLRLLNTKLREAQPYEAVSYVWGDLKHLVSINVQGDEDTVTQALISQNCHAALSSFRDSDSPRLLWIDSICINQDSLVEKNHQLSLMARIYKNASQVLVYLGRGTPDSDAAMRCIREIDEPSNDDGYTTVEASAIIPQNQTAVTNLFKRPWFFRVWVLQEITFAQKATVICGDYQLSWENFKTFVHWNVNAGWIQRLPFSVTYAVSPTPYVLHVTYGERLLKILEDTRTCGATDPRDKLYAILPLLDRHHEEMKEELEGYKERWDYNEQEMQELAIRQRQLNVQVDYSHSVCQVFTDLAILLMGSVGLDILSSVVNESAITSLPTWVPDWSITSPYWAATQKPAPGRYKPSAGFENGPTQYTWGWKMLHPHLIDTWTSSEYTSANTQVSVQLHVQAVSLGKIERIGDTCDIAKNYFPVGQWENLVPDESYLKHGEMPEDTADEERHKWHNGPLSLSKFLRTLTFDDVVYPEVAKASISHIKRYNGEVLNDNDGECKCFGELTDKDKERIPLMDIFQGTGSFEKQAMRILKRCDGKRLCILSNGRIGLAPDRVQVGDDVFVVEGASVPFVFRKGTTGGTGDGVPEQVFNLVGGAFVLGVMNGEIWDLVEKGEAQRENVIIR</sequence>
<proteinExistence type="predicted"/>
<dbReference type="OrthoDB" id="265717at2759"/>
<dbReference type="Proteomes" id="UP000544331">
    <property type="component" value="Unassembled WGS sequence"/>
</dbReference>
<dbReference type="InterPro" id="IPR023375">
    <property type="entry name" value="ADC_dom_sf"/>
</dbReference>
<dbReference type="GO" id="GO:0016829">
    <property type="term" value="F:lyase activity"/>
    <property type="evidence" value="ECO:0007669"/>
    <property type="project" value="InterPro"/>
</dbReference>
<protein>
    <submittedName>
        <fullName evidence="3">Heterokaryon incompatibility het-6</fullName>
    </submittedName>
</protein>
<dbReference type="InterPro" id="IPR052895">
    <property type="entry name" value="HetReg/Transcr_Mod"/>
</dbReference>
<dbReference type="Pfam" id="PF06985">
    <property type="entry name" value="HET"/>
    <property type="match status" value="2"/>
</dbReference>
<dbReference type="InterPro" id="IPR010730">
    <property type="entry name" value="HET"/>
</dbReference>
<organism evidence="3 4">
    <name type="scientific">Fusarium mundagurra</name>
    <dbReference type="NCBI Taxonomy" id="1567541"/>
    <lineage>
        <taxon>Eukaryota</taxon>
        <taxon>Fungi</taxon>
        <taxon>Dikarya</taxon>
        <taxon>Ascomycota</taxon>
        <taxon>Pezizomycotina</taxon>
        <taxon>Sordariomycetes</taxon>
        <taxon>Hypocreomycetidae</taxon>
        <taxon>Hypocreales</taxon>
        <taxon>Nectriaceae</taxon>
        <taxon>Fusarium</taxon>
        <taxon>Fusarium fujikuroi species complex</taxon>
    </lineage>
</organism>
<feature type="region of interest" description="Disordered" evidence="1">
    <location>
        <begin position="351"/>
        <end position="381"/>
    </location>
</feature>
<evidence type="ECO:0000256" key="1">
    <source>
        <dbReference type="SAM" id="MobiDB-lite"/>
    </source>
</evidence>
<dbReference type="Pfam" id="PF26639">
    <property type="entry name" value="Het-6_barrel"/>
    <property type="match status" value="2"/>
</dbReference>